<gene>
    <name evidence="1" type="ORF">G5B42_04240</name>
</gene>
<dbReference type="PANTHER" id="PTHR12558">
    <property type="entry name" value="CELL DIVISION CYCLE 16,23,27"/>
    <property type="match status" value="1"/>
</dbReference>
<dbReference type="SMART" id="SM00028">
    <property type="entry name" value="TPR"/>
    <property type="match status" value="9"/>
</dbReference>
<dbReference type="InterPro" id="IPR005534">
    <property type="entry name" value="Curli_assmbl/transp-comp_CsgG"/>
</dbReference>
<dbReference type="SUPFAM" id="SSF48452">
    <property type="entry name" value="TPR-like"/>
    <property type="match status" value="2"/>
</dbReference>
<organism evidence="1 2">
    <name type="scientific">Capillibacterium thermochitinicola</name>
    <dbReference type="NCBI Taxonomy" id="2699427"/>
    <lineage>
        <taxon>Bacteria</taxon>
        <taxon>Bacillati</taxon>
        <taxon>Bacillota</taxon>
        <taxon>Capillibacterium</taxon>
    </lineage>
</organism>
<proteinExistence type="predicted"/>
<protein>
    <submittedName>
        <fullName evidence="1">Tetratricopeptide repeat protein</fullName>
    </submittedName>
</protein>
<dbReference type="InterPro" id="IPR019734">
    <property type="entry name" value="TPR_rpt"/>
</dbReference>
<evidence type="ECO:0000313" key="2">
    <source>
        <dbReference type="Proteomes" id="UP000657177"/>
    </source>
</evidence>
<dbReference type="AlphaFoldDB" id="A0A8J6LMB4"/>
<name>A0A8J6LMB4_9FIRM</name>
<dbReference type="InterPro" id="IPR011990">
    <property type="entry name" value="TPR-like_helical_dom_sf"/>
</dbReference>
<dbReference type="Pfam" id="PF13181">
    <property type="entry name" value="TPR_8"/>
    <property type="match status" value="3"/>
</dbReference>
<evidence type="ECO:0000313" key="1">
    <source>
        <dbReference type="EMBL" id="MBA2132753.1"/>
    </source>
</evidence>
<dbReference type="PANTHER" id="PTHR12558:SF13">
    <property type="entry name" value="CELL DIVISION CYCLE PROTEIN 27 HOMOLOG"/>
    <property type="match status" value="1"/>
</dbReference>
<dbReference type="GO" id="GO:0030288">
    <property type="term" value="C:outer membrane-bounded periplasmic space"/>
    <property type="evidence" value="ECO:0007669"/>
    <property type="project" value="InterPro"/>
</dbReference>
<comment type="caution">
    <text evidence="1">The sequence shown here is derived from an EMBL/GenBank/DDBJ whole genome shotgun (WGS) entry which is preliminary data.</text>
</comment>
<sequence length="824" mass="91507">MNSWMKTPVRRGGTEKMRIAVLDFPDLGGNVTGLGRFVAEELTTRLFLTRRFEVIERQLLNKVLDELKLSAAGFVDSSSAQELGKLLGVSAVVSGTLSQLATTVRVNARVITTSTGKIVAAASIELSKDEGVMQLLQTMVPPGGGIFSDPGATLPGRPGEGLGGHSAPVDSGDNLGGGFAGREEQTYKDRIEQALSSGEYLKAHSLCQEALAKFPAFAFAHAALGYTYLRIKPANEEQALLALEKAVALAEDPWGDGFAHYLLGRIYANRGRRLEARSALEKAALRHQAVGIRRSPEDWFNQAVRMCLELYREEIEACWAEQDYTRAINLSQQVIDKFNPAFAYTAKGYSLLKSKPVRAAEALNSLLAALALAERPYGDGWTNYLLGWAYWETGDKDKAQEALERAVASAQQSAVLSSPDWKTDCLRLLRYCYEGKIETFLVNGEYDEAIDFLEGVITFVPDYAYAYVVLGYSYLMTEKAPRRALEVLEKAVALEEAPVEPGWTEYLLGWAYQRNGRHGPAVDALGKALRKAEEAGLAPEWVADGRQRLAESYDQLFNQFRLRGGNISYYLVLAEASIELLPEYATGYAVKGYCLTELGTERTAEALALLQQAEALKEDPTGDGWIYYAFGRVYHQKGERKTAMFYLEQALRRGAEANVSERYYWYRQCNTLYQRLSKQHRSMYGLAVTMDSTVEEPYFMLKIGSEEGHPFTSFTGLKLRLGVSSELWRAEAGGELAWEGDIFPPTEFLGWYVLLGGGVYGVYGMNEGTGDYLDLGFYFGFETGLRFYFGEANRFCFTIGSEYRFYPEGESTVAFGVNLGLPVR</sequence>
<reference evidence="1" key="1">
    <citation type="submission" date="2020-06" db="EMBL/GenBank/DDBJ databases">
        <title>Novel chitinolytic bacterium.</title>
        <authorList>
            <person name="Ungkulpasvich U."/>
            <person name="Kosugi A."/>
            <person name="Uke A."/>
        </authorList>
    </citation>
    <scope>NUCLEOTIDE SEQUENCE</scope>
    <source>
        <strain evidence="1">UUS1-1</strain>
    </source>
</reference>
<dbReference type="Proteomes" id="UP000657177">
    <property type="component" value="Unassembled WGS sequence"/>
</dbReference>
<dbReference type="Gene3D" id="3.40.50.10610">
    <property type="entry name" value="ABC-type transport auxiliary lipoprotein component"/>
    <property type="match status" value="1"/>
</dbReference>
<keyword evidence="2" id="KW-1185">Reference proteome</keyword>
<dbReference type="EMBL" id="JAAKDE010000008">
    <property type="protein sequence ID" value="MBA2132753.1"/>
    <property type="molecule type" value="Genomic_DNA"/>
</dbReference>
<dbReference type="Gene3D" id="1.25.40.10">
    <property type="entry name" value="Tetratricopeptide repeat domain"/>
    <property type="match status" value="4"/>
</dbReference>
<dbReference type="SUPFAM" id="SSF81901">
    <property type="entry name" value="HCP-like"/>
    <property type="match status" value="1"/>
</dbReference>
<dbReference type="Pfam" id="PF03783">
    <property type="entry name" value="CsgG"/>
    <property type="match status" value="1"/>
</dbReference>
<accession>A0A8J6LMB4</accession>